<dbReference type="RefSeq" id="XP_001642868.1">
    <property type="nucleotide sequence ID" value="XM_001642818.1"/>
</dbReference>
<dbReference type="PhylomeDB" id="A7TRU3"/>
<dbReference type="GO" id="GO:0006974">
    <property type="term" value="P:DNA damage response"/>
    <property type="evidence" value="ECO:0007669"/>
    <property type="project" value="EnsemblFungi"/>
</dbReference>
<dbReference type="GO" id="GO:1902660">
    <property type="term" value="P:negative regulation of glucose mediated signaling pathway"/>
    <property type="evidence" value="ECO:0007669"/>
    <property type="project" value="EnsemblFungi"/>
</dbReference>
<feature type="domain" description="Serine/threonine-protein phosphatase 4 regulatory subunit 3-like central" evidence="5">
    <location>
        <begin position="197"/>
        <end position="767"/>
    </location>
</feature>
<dbReference type="GO" id="GO:0005654">
    <property type="term" value="C:nucleoplasm"/>
    <property type="evidence" value="ECO:0007669"/>
    <property type="project" value="TreeGrafter"/>
</dbReference>
<dbReference type="InterPro" id="IPR011993">
    <property type="entry name" value="PH-like_dom_sf"/>
</dbReference>
<dbReference type="FunCoup" id="A7TRU3">
    <property type="interactions" value="934"/>
</dbReference>
<dbReference type="OMA" id="YHRYMIS"/>
<evidence type="ECO:0000259" key="5">
    <source>
        <dbReference type="Pfam" id="PF04802"/>
    </source>
</evidence>
<dbReference type="InterPro" id="IPR016024">
    <property type="entry name" value="ARM-type_fold"/>
</dbReference>
<proteinExistence type="predicted"/>
<evidence type="ECO:0000256" key="3">
    <source>
        <dbReference type="ARBA" id="ARBA00058488"/>
    </source>
</evidence>
<dbReference type="GO" id="GO:2001034">
    <property type="term" value="P:positive regulation of double-strand break repair via nonhomologous end joining"/>
    <property type="evidence" value="ECO:0007669"/>
    <property type="project" value="EnsemblFungi"/>
</dbReference>
<dbReference type="eggNOG" id="KOG2175">
    <property type="taxonomic scope" value="Eukaryota"/>
</dbReference>
<dbReference type="PANTHER" id="PTHR23318">
    <property type="entry name" value="ATP SYNTHASE GAMMA-RELATED"/>
    <property type="match status" value="1"/>
</dbReference>
<evidence type="ECO:0000313" key="7">
    <source>
        <dbReference type="EMBL" id="EDO15010.1"/>
    </source>
</evidence>
<dbReference type="InParanoid" id="A7TRU3"/>
<dbReference type="GO" id="GO:0051598">
    <property type="term" value="P:meiotic recombination checkpoint signaling"/>
    <property type="evidence" value="ECO:0007669"/>
    <property type="project" value="EnsemblFungi"/>
</dbReference>
<sequence>MTIARDETCVAVESGSSIGMVVSGGDFGSVEESVMCDTDPKRVKVYILENNEWKDTGTGFCIGKFVEEKLVSEDGNEETMTHSAYMMVTNEDVPGSLLLKSKLEGNIEYQRQEETLIVWKDLSGCDIALSFEESIGCDSLCEFIVQVQKSVESNISLVAVKTSVNGMSSIHEMITGPVPLPSNEAYQDEAMLYESLRILNENTAFEFLKNQTIEFVLQSHYIETLINHFHEAERERLPKNLFLLSNILKTLILYNQRDILEQLVEDRYVEGVVGILEYDTEFPTSKANHRKYLEASGPTFKEVIPWENEELKIVIKKCFRLYFLKDVVLVRFLDDHNLDLILDVILDLETCIIDFLQEDSFISKLVELYTTESIKNNNTKADQEKRKDGIKLLHQSVQMSKNLDDIDKSNFFRSLVRRGLFQIFDYAFNVETDNSIRILSTDTIITIIEHDILLIQSVKYKNQNSSSGIYLNDNNDRNNNMSLLIILAKILLTDKSPGLREQVIQALYTLLHPEDCLGGENIMLTGSFNEEGHGINEMAMGGDFNCNMENKGDLLDQRFEEREMYGGKTEFQVIEYFESFYSKAAPMLFKPLILNEFMGNYSTGEQDLLLIHLVKLLTFISTEHDRRMSREFVLENSILDSISLMMKPTHMIQLRVAALKCFKTIISLDDTFYHRYMISKELYRPVIELLMEQMGNDNLVNSCLQDFFRIISKQCSAAKESDEDETLRSQPTYKRTNFILLNKHLLEKYGDTLQKAQNSIRFIKGMFEVRDDLLSVSNGDMSSEMNNSDNDVTMSTSQENELSKPMKRLHSHIDGSHEEYEKATDMITMKQASTTLSNTPSN</sequence>
<dbReference type="InterPro" id="IPR055236">
    <property type="entry name" value="EVH1_PP4R3"/>
</dbReference>
<dbReference type="GO" id="GO:2000002">
    <property type="term" value="P:negative regulation of DNA damage checkpoint"/>
    <property type="evidence" value="ECO:0007669"/>
    <property type="project" value="EnsemblFungi"/>
</dbReference>
<dbReference type="InterPro" id="IPR051137">
    <property type="entry name" value="PP4R3-like"/>
</dbReference>
<dbReference type="Pfam" id="PF04802">
    <property type="entry name" value="PP4R3"/>
    <property type="match status" value="1"/>
</dbReference>
<keyword evidence="8" id="KW-1185">Reference proteome</keyword>
<dbReference type="Proteomes" id="UP000000267">
    <property type="component" value="Unassembled WGS sequence"/>
</dbReference>
<accession>A7TRU3</accession>
<dbReference type="Gene3D" id="2.30.29.30">
    <property type="entry name" value="Pleckstrin-homology domain (PH domain)/Phosphotyrosine-binding domain (PTB)"/>
    <property type="match status" value="1"/>
</dbReference>
<dbReference type="SUPFAM" id="SSF48371">
    <property type="entry name" value="ARM repeat"/>
    <property type="match status" value="1"/>
</dbReference>
<dbReference type="GO" id="GO:0030289">
    <property type="term" value="C:protein phosphatase 4 complex"/>
    <property type="evidence" value="ECO:0007669"/>
    <property type="project" value="EnsemblFungi"/>
</dbReference>
<feature type="domain" description="PP4R3 EVH1-like" evidence="6">
    <location>
        <begin position="41"/>
        <end position="151"/>
    </location>
</feature>
<dbReference type="InterPro" id="IPR006887">
    <property type="entry name" value="P4R3-like_central_dom"/>
</dbReference>
<evidence type="ECO:0000256" key="2">
    <source>
        <dbReference type="ARBA" id="ARBA00023242"/>
    </source>
</evidence>
<dbReference type="STRING" id="436907.A7TRU3"/>
<evidence type="ECO:0000256" key="1">
    <source>
        <dbReference type="ARBA" id="ARBA00004123"/>
    </source>
</evidence>
<organism evidence="8">
    <name type="scientific">Vanderwaltozyma polyspora (strain ATCC 22028 / DSM 70294 / BCRC 21397 / CBS 2163 / NBRC 10782 / NRRL Y-8283 / UCD 57-17)</name>
    <name type="common">Kluyveromyces polysporus</name>
    <dbReference type="NCBI Taxonomy" id="436907"/>
    <lineage>
        <taxon>Eukaryota</taxon>
        <taxon>Fungi</taxon>
        <taxon>Dikarya</taxon>
        <taxon>Ascomycota</taxon>
        <taxon>Saccharomycotina</taxon>
        <taxon>Saccharomycetes</taxon>
        <taxon>Saccharomycetales</taxon>
        <taxon>Saccharomycetaceae</taxon>
        <taxon>Vanderwaltozyma</taxon>
    </lineage>
</organism>
<dbReference type="GO" id="GO:0072542">
    <property type="term" value="F:protein phosphatase activator activity"/>
    <property type="evidence" value="ECO:0007669"/>
    <property type="project" value="TreeGrafter"/>
</dbReference>
<dbReference type="HOGENOM" id="CLU_004909_4_0_1"/>
<name>A7TRU3_VANPO</name>
<dbReference type="FunFam" id="2.30.29.30:FF:000455">
    <property type="entry name" value="Psy2p"/>
    <property type="match status" value="1"/>
</dbReference>
<dbReference type="EMBL" id="DS480488">
    <property type="protein sequence ID" value="EDO15010.1"/>
    <property type="molecule type" value="Genomic_DNA"/>
</dbReference>
<dbReference type="OrthoDB" id="27483at2759"/>
<keyword evidence="2" id="KW-0539">Nucleus</keyword>
<protein>
    <recommendedName>
        <fullName evidence="4">Serine/threonine-protein phosphatase 4 regulatory subunit 3</fullName>
    </recommendedName>
</protein>
<dbReference type="KEGG" id="vpo:Kpol_400p4"/>
<dbReference type="AlphaFoldDB" id="A7TRU3"/>
<gene>
    <name evidence="7" type="ORF">Kpol_400p4</name>
</gene>
<evidence type="ECO:0000256" key="4">
    <source>
        <dbReference type="ARBA" id="ARBA00068937"/>
    </source>
</evidence>
<comment type="function">
    <text evidence="3">Core regulatory subunit of the histone H2A phosphatase complex, which dephosphorylates H2AS128ph (gamma-H2A) that has been displaced from sites of DNA lesions in the double-stranded DNA break repair process. Dephosphorylation is necessary for efficient recovery from the DNA damage checkpoint.</text>
</comment>
<dbReference type="GeneID" id="5543056"/>
<reference evidence="7 8" key="1">
    <citation type="journal article" date="2007" name="Proc. Natl. Acad. Sci. U.S.A.">
        <title>Independent sorting-out of thousands of duplicated gene pairs in two yeast species descended from a whole-genome duplication.</title>
        <authorList>
            <person name="Scannell D.R."/>
            <person name="Frank A.C."/>
            <person name="Conant G.C."/>
            <person name="Byrne K.P."/>
            <person name="Woolfit M."/>
            <person name="Wolfe K.H."/>
        </authorList>
    </citation>
    <scope>NUCLEOTIDE SEQUENCE [LARGE SCALE GENOMIC DNA]</scope>
    <source>
        <strain evidence="8">ATCC 22028 / DSM 70294 / BCRC 21397 / CBS 2163 / NBRC 10782 / NRRL Y-8283 / UCD 57-17</strain>
    </source>
</reference>
<comment type="subcellular location">
    <subcellularLocation>
        <location evidence="1">Nucleus</location>
    </subcellularLocation>
</comment>
<evidence type="ECO:0000259" key="6">
    <source>
        <dbReference type="Pfam" id="PF22972"/>
    </source>
</evidence>
<dbReference type="PANTHER" id="PTHR23318:SF0">
    <property type="entry name" value="SERINE_THREONINE-PROTEIN PHOSPHATASE 4 REGULATORY SUBUNIT 3"/>
    <property type="match status" value="1"/>
</dbReference>
<dbReference type="Pfam" id="PF22972">
    <property type="entry name" value="EVH1_PP4R3"/>
    <property type="match status" value="1"/>
</dbReference>
<evidence type="ECO:0000313" key="8">
    <source>
        <dbReference type="Proteomes" id="UP000000267"/>
    </source>
</evidence>